<dbReference type="OrthoDB" id="9775208at2"/>
<dbReference type="Gene3D" id="3.40.50.2000">
    <property type="entry name" value="Glycogen Phosphorylase B"/>
    <property type="match status" value="2"/>
</dbReference>
<feature type="domain" description="Glycosyl transferase family 1" evidence="1">
    <location>
        <begin position="196"/>
        <end position="342"/>
    </location>
</feature>
<evidence type="ECO:0000313" key="4">
    <source>
        <dbReference type="Proteomes" id="UP000182517"/>
    </source>
</evidence>
<accession>A0A1L3GLZ1</accession>
<dbReference type="CDD" id="cd03811">
    <property type="entry name" value="GT4_GT28_WabH-like"/>
    <property type="match status" value="1"/>
</dbReference>
<dbReference type="SUPFAM" id="SSF53756">
    <property type="entry name" value="UDP-Glycosyltransferase/glycogen phosphorylase"/>
    <property type="match status" value="1"/>
</dbReference>
<dbReference type="Pfam" id="PF13439">
    <property type="entry name" value="Glyco_transf_4"/>
    <property type="match status" value="1"/>
</dbReference>
<protein>
    <submittedName>
        <fullName evidence="3">Glycosyl transferase</fullName>
    </submittedName>
</protein>
<sequence length="372" mass="40853">MKSQSDRIALFLPLLVGAGAERVILNLAHGFVSKGHKVDFILGRAEGPFLDQLPEEARLVDLKASRVLTSLPALVRYLRTERPKALISALDHANIAALWAKRLAGVQTRVIITLHNTVSEKMKTTPLFSRRKLFPFLIRRFFPGADAIVAVSNGVAGDYAEVTGIPLEKIQVIYNPVITSEVLEKAAEILEHPWFNSEEPPVILSVGRLSEQKNYAKLIEAFSLVREKQAARLMILGEGELRPDLEKLISELNLDEDVALPGFVINPYKYMSKAAVFALSSKWEGLPTVLIEALAVGAAVVSTNCRSGPEEILMGGALGKLVPVDDARQLAEAIVECLDSEKGMLDDGLMKRYEPEWAVNDYLKVVEGECCG</sequence>
<dbReference type="PANTHER" id="PTHR12526">
    <property type="entry name" value="GLYCOSYLTRANSFERASE"/>
    <property type="match status" value="1"/>
</dbReference>
<keyword evidence="3" id="KW-0808">Transferase</keyword>
<dbReference type="STRING" id="1842532.A7E78_03295"/>
<dbReference type="InterPro" id="IPR028098">
    <property type="entry name" value="Glyco_trans_4-like_N"/>
</dbReference>
<dbReference type="RefSeq" id="WP_072282904.1">
    <property type="nucleotide sequence ID" value="NZ_CP015519.1"/>
</dbReference>
<gene>
    <name evidence="3" type="ORF">A7E78_03295</name>
</gene>
<dbReference type="AlphaFoldDB" id="A0A1L3GLZ1"/>
<evidence type="ECO:0000313" key="3">
    <source>
        <dbReference type="EMBL" id="APG26942.1"/>
    </source>
</evidence>
<feature type="domain" description="Glycosyltransferase subfamily 4-like N-terminal" evidence="2">
    <location>
        <begin position="19"/>
        <end position="180"/>
    </location>
</feature>
<dbReference type="Pfam" id="PF00534">
    <property type="entry name" value="Glycos_transf_1"/>
    <property type="match status" value="1"/>
</dbReference>
<keyword evidence="4" id="KW-1185">Reference proteome</keyword>
<proteinExistence type="predicted"/>
<name>A0A1L3GLZ1_9BACT</name>
<organism evidence="3 4">
    <name type="scientific">Syntrophotalea acetylenivorans</name>
    <dbReference type="NCBI Taxonomy" id="1842532"/>
    <lineage>
        <taxon>Bacteria</taxon>
        <taxon>Pseudomonadati</taxon>
        <taxon>Thermodesulfobacteriota</taxon>
        <taxon>Desulfuromonadia</taxon>
        <taxon>Desulfuromonadales</taxon>
        <taxon>Syntrophotaleaceae</taxon>
        <taxon>Syntrophotalea</taxon>
    </lineage>
</organism>
<evidence type="ECO:0000259" key="2">
    <source>
        <dbReference type="Pfam" id="PF13439"/>
    </source>
</evidence>
<dbReference type="InterPro" id="IPR001296">
    <property type="entry name" value="Glyco_trans_1"/>
</dbReference>
<dbReference type="KEGG" id="pef:A7E78_03295"/>
<evidence type="ECO:0000259" key="1">
    <source>
        <dbReference type="Pfam" id="PF00534"/>
    </source>
</evidence>
<dbReference type="GO" id="GO:0016757">
    <property type="term" value="F:glycosyltransferase activity"/>
    <property type="evidence" value="ECO:0007669"/>
    <property type="project" value="InterPro"/>
</dbReference>
<dbReference type="Proteomes" id="UP000182517">
    <property type="component" value="Chromosome"/>
</dbReference>
<reference evidence="3 4" key="1">
    <citation type="journal article" date="2017" name="Genome Announc.">
        <title>Complete Genome Sequences of Two Acetylene-Fermenting Pelobacter acetylenicus Strains.</title>
        <authorList>
            <person name="Sutton J.M."/>
            <person name="Baesman S.M."/>
            <person name="Fierst J.L."/>
            <person name="Poret-Peterson A.T."/>
            <person name="Oremland R.S."/>
            <person name="Dunlap D.S."/>
            <person name="Akob D.M."/>
        </authorList>
    </citation>
    <scope>NUCLEOTIDE SEQUENCE [LARGE SCALE GENOMIC DNA]</scope>
    <source>
        <strain evidence="3 4">SFB93</strain>
    </source>
</reference>
<dbReference type="PANTHER" id="PTHR12526:SF630">
    <property type="entry name" value="GLYCOSYLTRANSFERASE"/>
    <property type="match status" value="1"/>
</dbReference>
<dbReference type="EMBL" id="CP015519">
    <property type="protein sequence ID" value="APG26942.1"/>
    <property type="molecule type" value="Genomic_DNA"/>
</dbReference>